<accession>A0A334D3I5</accession>
<dbReference type="KEGG" id="abw:BL01_12015"/>
<dbReference type="AlphaFoldDB" id="A0A334D3I5"/>
<comment type="caution">
    <text evidence="2">The sequence shown here is derived from an EMBL/GenBank/DDBJ whole genome shotgun (WGS) entry which is preliminary data.</text>
</comment>
<dbReference type="EMBL" id="NEPB01000047">
    <property type="protein sequence ID" value="PRN31793.1"/>
    <property type="molecule type" value="Genomic_DNA"/>
</dbReference>
<sequence>MTVRPILFNSEMVRAILNGNKTQTRRVIKPQPTLSQSSGFNWKGHSYGINSTYKGTIKNFVDSNQVCPFGKVGDQLFVQETYGTKIRSLGGTPHESFVYKADNPNEIAYYDCKGMGYPVRWKPSSRMPRKASRILLEITNISLELLNNISEESAKAEGIVETIKGWKPYQASKRLCSSPELAFKLLWEQYKGSKSWNENPWVWVIEFKVIQGGDQ</sequence>
<dbReference type="EMBL" id="VMAF01000002">
    <property type="protein sequence ID" value="MDR8430017.1"/>
    <property type="molecule type" value="Genomic_DNA"/>
</dbReference>
<reference evidence="2 3" key="1">
    <citation type="submission" date="2017-04" db="EMBL/GenBank/DDBJ databases">
        <title>Comparison of Acinetobacter baumannii whole genome sequences from two major hospitals in Kuwait.</title>
        <authorList>
            <person name="Nasser K."/>
            <person name="Habibi N."/>
            <person name="Khan M.W."/>
            <person name="Purohit P."/>
            <person name="Al-Obaid I."/>
            <person name="Dhar R."/>
            <person name="Al-Fouzan W."/>
            <person name="Mustafa A.S."/>
        </authorList>
    </citation>
    <scope>NUCLEOTIDE SEQUENCE [LARGE SCALE GENOMIC DNA]</scope>
    <source>
        <strain evidence="2 3">KUFAR57</strain>
    </source>
</reference>
<protein>
    <submittedName>
        <fullName evidence="2">Uncharacterized protein</fullName>
    </submittedName>
</protein>
<proteinExistence type="predicted"/>
<dbReference type="Proteomes" id="UP000237823">
    <property type="component" value="Unassembled WGS sequence"/>
</dbReference>
<evidence type="ECO:0000313" key="3">
    <source>
        <dbReference type="Proteomes" id="UP000237823"/>
    </source>
</evidence>
<name>A0A334D3I5_ACIBA</name>
<organism evidence="2 3">
    <name type="scientific">Acinetobacter baumannii</name>
    <dbReference type="NCBI Taxonomy" id="470"/>
    <lineage>
        <taxon>Bacteria</taxon>
        <taxon>Pseudomonadati</taxon>
        <taxon>Pseudomonadota</taxon>
        <taxon>Gammaproteobacteria</taxon>
        <taxon>Moraxellales</taxon>
        <taxon>Moraxellaceae</taxon>
        <taxon>Acinetobacter</taxon>
        <taxon>Acinetobacter calcoaceticus/baumannii complex</taxon>
    </lineage>
</organism>
<reference evidence="1" key="2">
    <citation type="submission" date="2019-07" db="EMBL/GenBank/DDBJ databases">
        <title>Biological characteristics of mucoid Acinetobacter baumannii from a general hospital in China.</title>
        <authorList>
            <person name="Hua X."/>
            <person name="Yu Y."/>
        </authorList>
    </citation>
    <scope>NUCLEOTIDE SEQUENCE</scope>
    <source>
        <strain evidence="1">N8</strain>
    </source>
</reference>
<evidence type="ECO:0000313" key="2">
    <source>
        <dbReference type="EMBL" id="PRN31793.1"/>
    </source>
</evidence>
<dbReference type="RefSeq" id="WP_000218432.1">
    <property type="nucleotide sequence ID" value="NZ_AP024415.1"/>
</dbReference>
<gene>
    <name evidence="2" type="ORF">B9W25_15875</name>
    <name evidence="1" type="ORF">FPK63_02755</name>
</gene>
<evidence type="ECO:0000313" key="1">
    <source>
        <dbReference type="EMBL" id="MDR8430017.1"/>
    </source>
</evidence>